<sequence>MGKPEMSNFVFVINTNTATLFIQTMVISTQYKPRPPFSLTTNLSVGNSGVSKEEKR</sequence>
<proteinExistence type="predicted"/>
<dbReference type="AlphaFoldDB" id="A0A7Z9E120"/>
<reference evidence="2" key="1">
    <citation type="submission" date="2019-10" db="EMBL/GenBank/DDBJ databases">
        <authorList>
            <consortium name="Genoscope - CEA"/>
            <person name="William W."/>
        </authorList>
    </citation>
    <scope>NUCLEOTIDE SEQUENCE [LARGE SCALE GENOMIC DNA]</scope>
    <source>
        <strain evidence="2">BBR_PRJEB10992</strain>
    </source>
</reference>
<keyword evidence="1" id="KW-0472">Membrane</keyword>
<gene>
    <name evidence="2" type="ORF">PL8927_750029</name>
</gene>
<evidence type="ECO:0000313" key="3">
    <source>
        <dbReference type="Proteomes" id="UP000184550"/>
    </source>
</evidence>
<keyword evidence="1" id="KW-1133">Transmembrane helix</keyword>
<dbReference type="Proteomes" id="UP000184550">
    <property type="component" value="Unassembled WGS sequence"/>
</dbReference>
<organism evidence="2 3">
    <name type="scientific">Planktothrix serta PCC 8927</name>
    <dbReference type="NCBI Taxonomy" id="671068"/>
    <lineage>
        <taxon>Bacteria</taxon>
        <taxon>Bacillati</taxon>
        <taxon>Cyanobacteriota</taxon>
        <taxon>Cyanophyceae</taxon>
        <taxon>Oscillatoriophycideae</taxon>
        <taxon>Oscillatoriales</taxon>
        <taxon>Microcoleaceae</taxon>
        <taxon>Planktothrix</taxon>
    </lineage>
</organism>
<keyword evidence="3" id="KW-1185">Reference proteome</keyword>
<protein>
    <submittedName>
        <fullName evidence="2">Uncharacterized protein</fullName>
    </submittedName>
</protein>
<feature type="transmembrane region" description="Helical" evidence="1">
    <location>
        <begin position="6"/>
        <end position="27"/>
    </location>
</feature>
<comment type="caution">
    <text evidence="2">The sequence shown here is derived from an EMBL/GenBank/DDBJ whole genome shotgun (WGS) entry which is preliminary data.</text>
</comment>
<evidence type="ECO:0000256" key="1">
    <source>
        <dbReference type="SAM" id="Phobius"/>
    </source>
</evidence>
<keyword evidence="1" id="KW-0812">Transmembrane</keyword>
<name>A0A7Z9E120_9CYAN</name>
<accession>A0A7Z9E120</accession>
<dbReference type="EMBL" id="CZCU02000152">
    <property type="protein sequence ID" value="VXD22321.1"/>
    <property type="molecule type" value="Genomic_DNA"/>
</dbReference>
<evidence type="ECO:0000313" key="2">
    <source>
        <dbReference type="EMBL" id="VXD22321.1"/>
    </source>
</evidence>